<feature type="domain" description="GST C-terminal" evidence="2">
    <location>
        <begin position="90"/>
        <end position="218"/>
    </location>
</feature>
<dbReference type="InterPro" id="IPR004046">
    <property type="entry name" value="GST_C"/>
</dbReference>
<accession>A0ABD1FDQ8</accession>
<dbReference type="PANTHER" id="PTHR43969:SF3">
    <property type="entry name" value="GLUTATHIONE S TRANSFERASE E11, ISOFORM A-RELATED"/>
    <property type="match status" value="1"/>
</dbReference>
<evidence type="ECO:0000313" key="4">
    <source>
        <dbReference type="Proteomes" id="UP001566132"/>
    </source>
</evidence>
<proteinExistence type="predicted"/>
<dbReference type="SUPFAM" id="SSF52833">
    <property type="entry name" value="Thioredoxin-like"/>
    <property type="match status" value="1"/>
</dbReference>
<dbReference type="Gene3D" id="1.20.1050.10">
    <property type="match status" value="1"/>
</dbReference>
<dbReference type="FunFam" id="3.40.30.10:FF:000034">
    <property type="entry name" value="glutathione S-transferase 1"/>
    <property type="match status" value="1"/>
</dbReference>
<feature type="domain" description="GST N-terminal" evidence="1">
    <location>
        <begin position="1"/>
        <end position="82"/>
    </location>
</feature>
<gene>
    <name evidence="3" type="ORF">ABEB36_000997</name>
</gene>
<dbReference type="GO" id="GO:0003824">
    <property type="term" value="F:catalytic activity"/>
    <property type="evidence" value="ECO:0007669"/>
    <property type="project" value="UniProtKB-ARBA"/>
</dbReference>
<dbReference type="InterPro" id="IPR036282">
    <property type="entry name" value="Glutathione-S-Trfase_C_sf"/>
</dbReference>
<dbReference type="PROSITE" id="PS50405">
    <property type="entry name" value="GST_CTER"/>
    <property type="match status" value="1"/>
</dbReference>
<comment type="caution">
    <text evidence="3">The sequence shown here is derived from an EMBL/GenBank/DDBJ whole genome shotgun (WGS) entry which is preliminary data.</text>
</comment>
<evidence type="ECO:0000313" key="3">
    <source>
        <dbReference type="EMBL" id="KAL1517202.1"/>
    </source>
</evidence>
<organism evidence="3 4">
    <name type="scientific">Hypothenemus hampei</name>
    <name type="common">Coffee berry borer</name>
    <dbReference type="NCBI Taxonomy" id="57062"/>
    <lineage>
        <taxon>Eukaryota</taxon>
        <taxon>Metazoa</taxon>
        <taxon>Ecdysozoa</taxon>
        <taxon>Arthropoda</taxon>
        <taxon>Hexapoda</taxon>
        <taxon>Insecta</taxon>
        <taxon>Pterygota</taxon>
        <taxon>Neoptera</taxon>
        <taxon>Endopterygota</taxon>
        <taxon>Coleoptera</taxon>
        <taxon>Polyphaga</taxon>
        <taxon>Cucujiformia</taxon>
        <taxon>Curculionidae</taxon>
        <taxon>Scolytinae</taxon>
        <taxon>Hypothenemus</taxon>
    </lineage>
</organism>
<sequence length="218" mass="24621">MAPILFGTSASVPFRAVLMCAKQLGLNLDVRNVDLMAGEHKTPEFLRKNPMGTVPLLEDNGFYLSDSHAINGYLASKYGKENDPLYPAKDLERKSLIDHRLHFDSSLLAGSGILITKPLILENTKPDAKALERLNNAFRILNSIFEIEKSTFVVGNSLSIADFNIISSLSSWKYFLPCWEKDFPYLKAYLDKMAKEEFYKENLEGLSAFNHLVEIKLK</sequence>
<reference evidence="3 4" key="1">
    <citation type="submission" date="2024-05" db="EMBL/GenBank/DDBJ databases">
        <title>Genetic variation in Jamaican populations of the coffee berry borer (Hypothenemus hampei).</title>
        <authorList>
            <person name="Errbii M."/>
            <person name="Myrie A."/>
        </authorList>
    </citation>
    <scope>NUCLEOTIDE SEQUENCE [LARGE SCALE GENOMIC DNA]</scope>
    <source>
        <strain evidence="3">JA-Hopewell-2020-01-JO</strain>
        <tissue evidence="3">Whole body</tissue>
    </source>
</reference>
<dbReference type="InterPro" id="IPR040079">
    <property type="entry name" value="Glutathione_S-Trfase"/>
</dbReference>
<evidence type="ECO:0000259" key="2">
    <source>
        <dbReference type="PROSITE" id="PS50405"/>
    </source>
</evidence>
<dbReference type="PROSITE" id="PS50404">
    <property type="entry name" value="GST_NTER"/>
    <property type="match status" value="1"/>
</dbReference>
<dbReference type="SUPFAM" id="SSF47616">
    <property type="entry name" value="GST C-terminal domain-like"/>
    <property type="match status" value="1"/>
</dbReference>
<protein>
    <recommendedName>
        <fullName evidence="5">Glutathione transferase</fullName>
    </recommendedName>
</protein>
<evidence type="ECO:0008006" key="5">
    <source>
        <dbReference type="Google" id="ProtNLM"/>
    </source>
</evidence>
<dbReference type="EMBL" id="JBDJPC010000001">
    <property type="protein sequence ID" value="KAL1517202.1"/>
    <property type="molecule type" value="Genomic_DNA"/>
</dbReference>
<dbReference type="Pfam" id="PF02798">
    <property type="entry name" value="GST_N"/>
    <property type="match status" value="1"/>
</dbReference>
<evidence type="ECO:0000259" key="1">
    <source>
        <dbReference type="PROSITE" id="PS50404"/>
    </source>
</evidence>
<dbReference type="AlphaFoldDB" id="A0ABD1FDQ8"/>
<dbReference type="Proteomes" id="UP001566132">
    <property type="component" value="Unassembled WGS sequence"/>
</dbReference>
<name>A0ABD1FDQ8_HYPHA</name>
<dbReference type="PANTHER" id="PTHR43969">
    <property type="entry name" value="GLUTATHIONE S TRANSFERASE D10, ISOFORM A-RELATED"/>
    <property type="match status" value="1"/>
</dbReference>
<keyword evidence="4" id="KW-1185">Reference proteome</keyword>
<dbReference type="InterPro" id="IPR036249">
    <property type="entry name" value="Thioredoxin-like_sf"/>
</dbReference>
<dbReference type="Pfam" id="PF14497">
    <property type="entry name" value="GST_C_3"/>
    <property type="match status" value="1"/>
</dbReference>
<dbReference type="Gene3D" id="3.40.30.10">
    <property type="entry name" value="Glutaredoxin"/>
    <property type="match status" value="1"/>
</dbReference>
<dbReference type="InterPro" id="IPR004045">
    <property type="entry name" value="Glutathione_S-Trfase_N"/>
</dbReference>
<dbReference type="SFLD" id="SFLDG00358">
    <property type="entry name" value="Main_(cytGST)"/>
    <property type="match status" value="1"/>
</dbReference>
<dbReference type="InterPro" id="IPR010987">
    <property type="entry name" value="Glutathione-S-Trfase_C-like"/>
</dbReference>
<dbReference type="SFLD" id="SFLDS00019">
    <property type="entry name" value="Glutathione_Transferase_(cytos"/>
    <property type="match status" value="1"/>
</dbReference>